<evidence type="ECO:0000313" key="3">
    <source>
        <dbReference type="Proteomes" id="UP001596496"/>
    </source>
</evidence>
<proteinExistence type="predicted"/>
<dbReference type="InterPro" id="IPR010982">
    <property type="entry name" value="Lambda_DNA-bd_dom_sf"/>
</dbReference>
<dbReference type="SUPFAM" id="SSF47413">
    <property type="entry name" value="lambda repressor-like DNA-binding domains"/>
    <property type="match status" value="1"/>
</dbReference>
<evidence type="ECO:0000259" key="1">
    <source>
        <dbReference type="PROSITE" id="PS50943"/>
    </source>
</evidence>
<organism evidence="2 3">
    <name type="scientific">Sphaerisporangium rhizosphaerae</name>
    <dbReference type="NCBI Taxonomy" id="2269375"/>
    <lineage>
        <taxon>Bacteria</taxon>
        <taxon>Bacillati</taxon>
        <taxon>Actinomycetota</taxon>
        <taxon>Actinomycetes</taxon>
        <taxon>Streptosporangiales</taxon>
        <taxon>Streptosporangiaceae</taxon>
        <taxon>Sphaerisporangium</taxon>
    </lineage>
</organism>
<dbReference type="CDD" id="cd00093">
    <property type="entry name" value="HTH_XRE"/>
    <property type="match status" value="1"/>
</dbReference>
<comment type="caution">
    <text evidence="2">The sequence shown here is derived from an EMBL/GenBank/DDBJ whole genome shotgun (WGS) entry which is preliminary data.</text>
</comment>
<dbReference type="Proteomes" id="UP001596496">
    <property type="component" value="Unassembled WGS sequence"/>
</dbReference>
<dbReference type="EMBL" id="JBHTCG010000019">
    <property type="protein sequence ID" value="MFC7385544.1"/>
    <property type="molecule type" value="Genomic_DNA"/>
</dbReference>
<dbReference type="Pfam" id="PF19054">
    <property type="entry name" value="DUF5753"/>
    <property type="match status" value="1"/>
</dbReference>
<dbReference type="InterPro" id="IPR001387">
    <property type="entry name" value="Cro/C1-type_HTH"/>
</dbReference>
<protein>
    <submittedName>
        <fullName evidence="2">Scr1 family TA system antitoxin-like transcriptional regulator</fullName>
    </submittedName>
</protein>
<dbReference type="PROSITE" id="PS50943">
    <property type="entry name" value="HTH_CROC1"/>
    <property type="match status" value="1"/>
</dbReference>
<dbReference type="InterPro" id="IPR043917">
    <property type="entry name" value="DUF5753"/>
</dbReference>
<keyword evidence="3" id="KW-1185">Reference proteome</keyword>
<dbReference type="SMART" id="SM00530">
    <property type="entry name" value="HTH_XRE"/>
    <property type="match status" value="1"/>
</dbReference>
<dbReference type="RefSeq" id="WP_380829461.1">
    <property type="nucleotide sequence ID" value="NZ_JBHTCG010000019.1"/>
</dbReference>
<sequence length="273" mass="30615">MTASNEINPHDSPRALFVFELRRHRTAAGLTQKQLAERIGFSESMVAMIESLKRTPSQRFAELCDQALDLDGAMTRLHVATTWHKAPEHFRPWLEEEQDATALHGWEPVLVPGLLQTEAYARELFAAEPGIGTDEMDERLASRMQRQTVLDREDAPFVVALIDEAVLYRPIGTAEVRKEQLTHLLEVAQRPQVTIQIVPRAAQALCGLLGGFIIAERNGSSYAAYVEGQPNGRIVDDRPTIARLLRRYDALSSEAVPYRQSLKLIHEAVDQDA</sequence>
<dbReference type="Pfam" id="PF13560">
    <property type="entry name" value="HTH_31"/>
    <property type="match status" value="1"/>
</dbReference>
<gene>
    <name evidence="2" type="ORF">ACFQSB_25270</name>
</gene>
<accession>A0ABW2P9J7</accession>
<dbReference type="Gene3D" id="1.10.260.40">
    <property type="entry name" value="lambda repressor-like DNA-binding domains"/>
    <property type="match status" value="1"/>
</dbReference>
<feature type="domain" description="HTH cro/C1-type" evidence="1">
    <location>
        <begin position="21"/>
        <end position="77"/>
    </location>
</feature>
<evidence type="ECO:0000313" key="2">
    <source>
        <dbReference type="EMBL" id="MFC7385544.1"/>
    </source>
</evidence>
<reference evidence="3" key="1">
    <citation type="journal article" date="2019" name="Int. J. Syst. Evol. Microbiol.">
        <title>The Global Catalogue of Microorganisms (GCM) 10K type strain sequencing project: providing services to taxonomists for standard genome sequencing and annotation.</title>
        <authorList>
            <consortium name="The Broad Institute Genomics Platform"/>
            <consortium name="The Broad Institute Genome Sequencing Center for Infectious Disease"/>
            <person name="Wu L."/>
            <person name="Ma J."/>
        </authorList>
    </citation>
    <scope>NUCLEOTIDE SEQUENCE [LARGE SCALE GENOMIC DNA]</scope>
    <source>
        <strain evidence="3">CECT 7649</strain>
    </source>
</reference>
<name>A0ABW2P9J7_9ACTN</name>